<name>A0AAE1DZD5_9GAST</name>
<feature type="compositionally biased region" description="Polar residues" evidence="1">
    <location>
        <begin position="283"/>
        <end position="292"/>
    </location>
</feature>
<reference evidence="2" key="1">
    <citation type="journal article" date="2023" name="G3 (Bethesda)">
        <title>A reference genome for the long-term kleptoplast-retaining sea slug Elysia crispata morphotype clarki.</title>
        <authorList>
            <person name="Eastman K.E."/>
            <person name="Pendleton A.L."/>
            <person name="Shaikh M.A."/>
            <person name="Suttiyut T."/>
            <person name="Ogas R."/>
            <person name="Tomko P."/>
            <person name="Gavelis G."/>
            <person name="Widhalm J.R."/>
            <person name="Wisecaver J.H."/>
        </authorList>
    </citation>
    <scope>NUCLEOTIDE SEQUENCE</scope>
    <source>
        <strain evidence="2">ECLA1</strain>
    </source>
</reference>
<gene>
    <name evidence="2" type="ORF">RRG08_009379</name>
</gene>
<keyword evidence="3" id="KW-1185">Reference proteome</keyword>
<evidence type="ECO:0000256" key="1">
    <source>
        <dbReference type="SAM" id="MobiDB-lite"/>
    </source>
</evidence>
<feature type="compositionally biased region" description="Polar residues" evidence="1">
    <location>
        <begin position="40"/>
        <end position="49"/>
    </location>
</feature>
<proteinExistence type="predicted"/>
<organism evidence="2 3">
    <name type="scientific">Elysia crispata</name>
    <name type="common">lettuce slug</name>
    <dbReference type="NCBI Taxonomy" id="231223"/>
    <lineage>
        <taxon>Eukaryota</taxon>
        <taxon>Metazoa</taxon>
        <taxon>Spiralia</taxon>
        <taxon>Lophotrochozoa</taxon>
        <taxon>Mollusca</taxon>
        <taxon>Gastropoda</taxon>
        <taxon>Heterobranchia</taxon>
        <taxon>Euthyneura</taxon>
        <taxon>Panpulmonata</taxon>
        <taxon>Sacoglossa</taxon>
        <taxon>Placobranchoidea</taxon>
        <taxon>Plakobranchidae</taxon>
        <taxon>Elysia</taxon>
    </lineage>
</organism>
<evidence type="ECO:0000313" key="2">
    <source>
        <dbReference type="EMBL" id="KAK3787168.1"/>
    </source>
</evidence>
<feature type="compositionally biased region" description="Low complexity" evidence="1">
    <location>
        <begin position="69"/>
        <end position="121"/>
    </location>
</feature>
<dbReference type="Proteomes" id="UP001283361">
    <property type="component" value="Unassembled WGS sequence"/>
</dbReference>
<feature type="region of interest" description="Disordered" evidence="1">
    <location>
        <begin position="274"/>
        <end position="296"/>
    </location>
</feature>
<dbReference type="EMBL" id="JAWDGP010001891">
    <property type="protein sequence ID" value="KAK3787168.1"/>
    <property type="molecule type" value="Genomic_DNA"/>
</dbReference>
<comment type="caution">
    <text evidence="2">The sequence shown here is derived from an EMBL/GenBank/DDBJ whole genome shotgun (WGS) entry which is preliminary data.</text>
</comment>
<feature type="region of interest" description="Disordered" evidence="1">
    <location>
        <begin position="1"/>
        <end position="121"/>
    </location>
</feature>
<dbReference type="AlphaFoldDB" id="A0AAE1DZD5"/>
<sequence length="603" mass="66246">MRDVSATCTDDGFKVVDSCPPEPVETSTEGTGDDDGNFMSGRSGSNNNMLALRTGLDSTGDEDTVGIGNTNTNNNNITTNTSSHNDTSQAVGDNNLGNDDGDSINSNSSSSSSSSSAGRSRFSDNLVVTDPTTGIVYANQSVMACNRNVTARLSKTAAALTYATPIFWNRRMFVEATVAQPQQAVVIDDNTVISWKDYPPADITPRYCAKRFQLSCFRYLDEPKCWFLTPDSMEEFCDEVRGAFTTIQEAGGYISDTLLELYPKPAVDEWEISVPHDLPEPNNPSNESSGDTGDQFVEFPEYNQSDSCTLRKFKGDVRTIRTSISFSLTMALDQETGVFVVSHEDTFSVKWEQIQCRMEENDALAEPICDRVLCSDGYFYAPGKAATSACLKPDMLEVSFIFRGVDSATLARTLDLIRAATVYYGPGMSVEALGGFVHTERGDMAYTDMYRIQNISIADSSDRIPSTLALVESLSQLDVTDRTRFPESIQLCFEFREMSTEVAEDATSASDDDQGNVLFTQQESVMSRCDVVYLHDRSVRSISLHRSEPLKRATEEEITRTLFTENGAYAHDKESNGRLLMLAAAALLGVLKVLKIPDAPYAL</sequence>
<protein>
    <submittedName>
        <fullName evidence="2">Uncharacterized protein</fullName>
    </submittedName>
</protein>
<accession>A0AAE1DZD5</accession>
<evidence type="ECO:0000313" key="3">
    <source>
        <dbReference type="Proteomes" id="UP001283361"/>
    </source>
</evidence>